<evidence type="ECO:0000313" key="3">
    <source>
        <dbReference type="Proteomes" id="UP000277212"/>
    </source>
</evidence>
<dbReference type="AlphaFoldDB" id="A0A3M2QTH4"/>
<dbReference type="EMBL" id="NKUJ01000909">
    <property type="protein sequence ID" value="RMI96303.1"/>
    <property type="molecule type" value="Genomic_DNA"/>
</dbReference>
<sequence>MTGMEFILEHLEDWRALYDGGSAHLTAKVGQRSQGEEPGLVMGVKSTSAQLPAVGQTRERPSRQPRLPSQLQGCEITPLRRRRDTGLPAHPHASPQFNECALSAHSRDDYLQGDARSMSTIASMEGQEHASIRASINNAWMNLNEHYILLGRSPLFTASVVLNPDLGLRWLGTYWTSPEQLQWLRDAKDDIKGYFERWYSNNDGASKESIFVTPSLTPRPEQT</sequence>
<feature type="region of interest" description="Disordered" evidence="1">
    <location>
        <begin position="50"/>
        <end position="71"/>
    </location>
</feature>
<protein>
    <submittedName>
        <fullName evidence="2">Uncharacterized protein</fullName>
    </submittedName>
</protein>
<dbReference type="OrthoDB" id="5055183at2759"/>
<organism evidence="2 3">
    <name type="scientific">Fusarium kuroshium</name>
    <dbReference type="NCBI Taxonomy" id="2010991"/>
    <lineage>
        <taxon>Eukaryota</taxon>
        <taxon>Fungi</taxon>
        <taxon>Dikarya</taxon>
        <taxon>Ascomycota</taxon>
        <taxon>Pezizomycotina</taxon>
        <taxon>Sordariomycetes</taxon>
        <taxon>Hypocreomycetidae</taxon>
        <taxon>Hypocreales</taxon>
        <taxon>Nectriaceae</taxon>
        <taxon>Fusarium</taxon>
        <taxon>Fusarium solani species complex</taxon>
    </lineage>
</organism>
<reference evidence="2 3" key="1">
    <citation type="submission" date="2017-06" db="EMBL/GenBank/DDBJ databases">
        <title>Comparative genomic analysis of Ambrosia Fusariam Clade fungi.</title>
        <authorList>
            <person name="Stajich J.E."/>
            <person name="Carrillo J."/>
            <person name="Kijimoto T."/>
            <person name="Eskalen A."/>
            <person name="O'Donnell K."/>
            <person name="Kasson M."/>
        </authorList>
    </citation>
    <scope>NUCLEOTIDE SEQUENCE [LARGE SCALE GENOMIC DNA]</scope>
    <source>
        <strain evidence="2">UCR3666</strain>
    </source>
</reference>
<proteinExistence type="predicted"/>
<accession>A0A3M2QTH4</accession>
<comment type="caution">
    <text evidence="2">The sequence shown here is derived from an EMBL/GenBank/DDBJ whole genome shotgun (WGS) entry which is preliminary data.</text>
</comment>
<gene>
    <name evidence="2" type="ORF">CDV36_016331</name>
</gene>
<dbReference type="Proteomes" id="UP000277212">
    <property type="component" value="Unassembled WGS sequence"/>
</dbReference>
<name>A0A3M2QTH4_9HYPO</name>
<evidence type="ECO:0000256" key="1">
    <source>
        <dbReference type="SAM" id="MobiDB-lite"/>
    </source>
</evidence>
<keyword evidence="3" id="KW-1185">Reference proteome</keyword>
<evidence type="ECO:0000313" key="2">
    <source>
        <dbReference type="EMBL" id="RMI96303.1"/>
    </source>
</evidence>